<sequence>MNVKNNLKPPRTVRGIVSSATQLIAEQFELTRPVHHNEQSGTNYEKISIDTQRRLSVKEFYCWLTVEKNYERKSRGGIKQCEIQNFGNLAKNVLLGPSKVKRGFNNSRLKKGTKEKDA</sequence>
<reference evidence="2" key="1">
    <citation type="submission" date="2022-11" db="UniProtKB">
        <authorList>
            <consortium name="WormBaseParasite"/>
        </authorList>
    </citation>
    <scope>IDENTIFICATION</scope>
</reference>
<accession>A0A915DAE0</accession>
<protein>
    <submittedName>
        <fullName evidence="2">Uncharacterized protein</fullName>
    </submittedName>
</protein>
<proteinExistence type="predicted"/>
<keyword evidence="1" id="KW-1185">Reference proteome</keyword>
<dbReference type="WBParaSite" id="jg17091">
    <property type="protein sequence ID" value="jg17091"/>
    <property type="gene ID" value="jg17091"/>
</dbReference>
<name>A0A915DAE0_9BILA</name>
<dbReference type="Proteomes" id="UP000887574">
    <property type="component" value="Unplaced"/>
</dbReference>
<organism evidence="1 2">
    <name type="scientific">Ditylenchus dipsaci</name>
    <dbReference type="NCBI Taxonomy" id="166011"/>
    <lineage>
        <taxon>Eukaryota</taxon>
        <taxon>Metazoa</taxon>
        <taxon>Ecdysozoa</taxon>
        <taxon>Nematoda</taxon>
        <taxon>Chromadorea</taxon>
        <taxon>Rhabditida</taxon>
        <taxon>Tylenchina</taxon>
        <taxon>Tylenchomorpha</taxon>
        <taxon>Sphaerularioidea</taxon>
        <taxon>Anguinidae</taxon>
        <taxon>Anguininae</taxon>
        <taxon>Ditylenchus</taxon>
    </lineage>
</organism>
<evidence type="ECO:0000313" key="1">
    <source>
        <dbReference type="Proteomes" id="UP000887574"/>
    </source>
</evidence>
<evidence type="ECO:0000313" key="2">
    <source>
        <dbReference type="WBParaSite" id="jg17091"/>
    </source>
</evidence>
<dbReference type="AlphaFoldDB" id="A0A915DAE0"/>